<dbReference type="InterPro" id="IPR036770">
    <property type="entry name" value="Ankyrin_rpt-contain_sf"/>
</dbReference>
<gene>
    <name evidence="2" type="ORF">POM88_035597</name>
</gene>
<dbReference type="InterPro" id="IPR002110">
    <property type="entry name" value="Ankyrin_rpt"/>
</dbReference>
<proteinExistence type="predicted"/>
<dbReference type="PROSITE" id="PS50088">
    <property type="entry name" value="ANK_REPEAT"/>
    <property type="match status" value="1"/>
</dbReference>
<dbReference type="Pfam" id="PF13637">
    <property type="entry name" value="Ank_4"/>
    <property type="match status" value="1"/>
</dbReference>
<sequence length="202" mass="21950">MTTLGGIKYSSASSQNSLELDCLAHFAVDEHNKKETLVLFKANMHRADYLNGGTALHLAALNGHSRCIQILLADYIPSVPNFCNILNKRSRTQESILEFDRRLDIPKLLCPRLVFYATIATWKITKECMECTAGVCKGGEGERTSSVYADITWRSVESEREEAGAFGYGLGSGAGDVQVKTSPGYVGGYSVSKGQTSRGIAS</sequence>
<accession>A0AAD8HNT2</accession>
<reference evidence="2" key="1">
    <citation type="submission" date="2023-02" db="EMBL/GenBank/DDBJ databases">
        <title>Genome of toxic invasive species Heracleum sosnowskyi carries increased number of genes despite the absence of recent whole-genome duplications.</title>
        <authorList>
            <person name="Schelkunov M."/>
            <person name="Shtratnikova V."/>
            <person name="Makarenko M."/>
            <person name="Klepikova A."/>
            <person name="Omelchenko D."/>
            <person name="Novikova G."/>
            <person name="Obukhova E."/>
            <person name="Bogdanov V."/>
            <person name="Penin A."/>
            <person name="Logacheva M."/>
        </authorList>
    </citation>
    <scope>NUCLEOTIDE SEQUENCE</scope>
    <source>
        <strain evidence="2">Hsosn_3</strain>
        <tissue evidence="2">Leaf</tissue>
    </source>
</reference>
<comment type="caution">
    <text evidence="2">The sequence shown here is derived from an EMBL/GenBank/DDBJ whole genome shotgun (WGS) entry which is preliminary data.</text>
</comment>
<protein>
    <submittedName>
        <fullName evidence="2">Uncharacterized protein</fullName>
    </submittedName>
</protein>
<reference evidence="2" key="2">
    <citation type="submission" date="2023-05" db="EMBL/GenBank/DDBJ databases">
        <authorList>
            <person name="Schelkunov M.I."/>
        </authorList>
    </citation>
    <scope>NUCLEOTIDE SEQUENCE</scope>
    <source>
        <strain evidence="2">Hsosn_3</strain>
        <tissue evidence="2">Leaf</tissue>
    </source>
</reference>
<name>A0AAD8HNT2_9APIA</name>
<dbReference type="Gene3D" id="1.25.40.20">
    <property type="entry name" value="Ankyrin repeat-containing domain"/>
    <property type="match status" value="1"/>
</dbReference>
<dbReference type="Proteomes" id="UP001237642">
    <property type="component" value="Unassembled WGS sequence"/>
</dbReference>
<keyword evidence="3" id="KW-1185">Reference proteome</keyword>
<dbReference type="EMBL" id="JAUIZM010000008">
    <property type="protein sequence ID" value="KAK1369505.1"/>
    <property type="molecule type" value="Genomic_DNA"/>
</dbReference>
<feature type="repeat" description="ANK" evidence="1">
    <location>
        <begin position="51"/>
        <end position="72"/>
    </location>
</feature>
<dbReference type="PROSITE" id="PS50297">
    <property type="entry name" value="ANK_REP_REGION"/>
    <property type="match status" value="1"/>
</dbReference>
<evidence type="ECO:0000313" key="3">
    <source>
        <dbReference type="Proteomes" id="UP001237642"/>
    </source>
</evidence>
<organism evidence="2 3">
    <name type="scientific">Heracleum sosnowskyi</name>
    <dbReference type="NCBI Taxonomy" id="360622"/>
    <lineage>
        <taxon>Eukaryota</taxon>
        <taxon>Viridiplantae</taxon>
        <taxon>Streptophyta</taxon>
        <taxon>Embryophyta</taxon>
        <taxon>Tracheophyta</taxon>
        <taxon>Spermatophyta</taxon>
        <taxon>Magnoliopsida</taxon>
        <taxon>eudicotyledons</taxon>
        <taxon>Gunneridae</taxon>
        <taxon>Pentapetalae</taxon>
        <taxon>asterids</taxon>
        <taxon>campanulids</taxon>
        <taxon>Apiales</taxon>
        <taxon>Apiaceae</taxon>
        <taxon>Apioideae</taxon>
        <taxon>apioid superclade</taxon>
        <taxon>Tordylieae</taxon>
        <taxon>Tordyliinae</taxon>
        <taxon>Heracleum</taxon>
    </lineage>
</organism>
<evidence type="ECO:0000313" key="2">
    <source>
        <dbReference type="EMBL" id="KAK1369505.1"/>
    </source>
</evidence>
<dbReference type="SUPFAM" id="SSF48403">
    <property type="entry name" value="Ankyrin repeat"/>
    <property type="match status" value="1"/>
</dbReference>
<evidence type="ECO:0000256" key="1">
    <source>
        <dbReference type="PROSITE-ProRule" id="PRU00023"/>
    </source>
</evidence>
<keyword evidence="1" id="KW-0040">ANK repeat</keyword>
<dbReference type="AlphaFoldDB" id="A0AAD8HNT2"/>